<organism evidence="9 10">
    <name type="scientific">Candida tropicalis (strain ATCC MYA-3404 / T1)</name>
    <name type="common">Yeast</name>
    <dbReference type="NCBI Taxonomy" id="294747"/>
    <lineage>
        <taxon>Eukaryota</taxon>
        <taxon>Fungi</taxon>
        <taxon>Dikarya</taxon>
        <taxon>Ascomycota</taxon>
        <taxon>Saccharomycotina</taxon>
        <taxon>Pichiomycetes</taxon>
        <taxon>Debaryomycetaceae</taxon>
        <taxon>Candida/Lodderomyces clade</taxon>
        <taxon>Candida</taxon>
    </lineage>
</organism>
<dbReference type="GeneID" id="8296172"/>
<dbReference type="STRING" id="294747.C5M2L8"/>
<dbReference type="InterPro" id="IPR053278">
    <property type="entry name" value="Pre-60S_factor_ECM1"/>
</dbReference>
<keyword evidence="8" id="KW-0472">Membrane</keyword>
<keyword evidence="3" id="KW-0813">Transport</keyword>
<name>C5M2L8_CANTT</name>
<dbReference type="RefSeq" id="XP_002545526.1">
    <property type="nucleotide sequence ID" value="XM_002545480.1"/>
</dbReference>
<keyword evidence="8" id="KW-1133">Transmembrane helix</keyword>
<dbReference type="GO" id="GO:0030687">
    <property type="term" value="C:preribosome, large subunit precursor"/>
    <property type="evidence" value="ECO:0007669"/>
    <property type="project" value="TreeGrafter"/>
</dbReference>
<dbReference type="AlphaFoldDB" id="C5M2L8"/>
<evidence type="ECO:0000256" key="1">
    <source>
        <dbReference type="ARBA" id="ARBA00004123"/>
    </source>
</evidence>
<evidence type="ECO:0000313" key="10">
    <source>
        <dbReference type="Proteomes" id="UP000002037"/>
    </source>
</evidence>
<dbReference type="GO" id="GO:0005730">
    <property type="term" value="C:nucleolus"/>
    <property type="evidence" value="ECO:0007669"/>
    <property type="project" value="TreeGrafter"/>
</dbReference>
<dbReference type="OrthoDB" id="4068492at2759"/>
<protein>
    <submittedName>
        <fullName evidence="9">Uncharacterized protein</fullName>
    </submittedName>
</protein>
<evidence type="ECO:0000256" key="6">
    <source>
        <dbReference type="ARBA" id="ARBA00023242"/>
    </source>
</evidence>
<dbReference type="PANTHER" id="PTHR28280:SF1">
    <property type="entry name" value="SHUTTLING PRE-60S FACTOR ECM1"/>
    <property type="match status" value="1"/>
</dbReference>
<proteinExistence type="predicted"/>
<feature type="transmembrane region" description="Helical" evidence="8">
    <location>
        <begin position="21"/>
        <end position="38"/>
    </location>
</feature>
<dbReference type="PANTHER" id="PTHR28280">
    <property type="entry name" value="SHUTTLING PRE-60S FACTOR ECM1"/>
    <property type="match status" value="1"/>
</dbReference>
<evidence type="ECO:0000256" key="8">
    <source>
        <dbReference type="SAM" id="Phobius"/>
    </source>
</evidence>
<evidence type="ECO:0000313" key="9">
    <source>
        <dbReference type="EMBL" id="EER35568.1"/>
    </source>
</evidence>
<dbReference type="KEGG" id="ctp:CTRG_00307"/>
<accession>C5M2L8</accession>
<dbReference type="InterPro" id="IPR022784">
    <property type="entry name" value="Ribosome_bgen_Alb1"/>
</dbReference>
<comment type="subcellular location">
    <subcellularLocation>
        <location evidence="2">Cytoplasm</location>
    </subcellularLocation>
    <subcellularLocation>
        <location evidence="1">Nucleus</location>
    </subcellularLocation>
</comment>
<dbReference type="GO" id="GO:0005737">
    <property type="term" value="C:cytoplasm"/>
    <property type="evidence" value="ECO:0007669"/>
    <property type="project" value="UniProtKB-SubCell"/>
</dbReference>
<evidence type="ECO:0000256" key="4">
    <source>
        <dbReference type="ARBA" id="ARBA00022490"/>
    </source>
</evidence>
<sequence>MYRNRRKIVTRILCKRKIQEMRCTNLFYSEICFCLFFLQSKYNLHHSIMAKKISKHSRAARRGLIDAESSAEVKSLESLPRENSGVKKSIIRTTIKNENLLNKKLEKNRIKKTNKKKTSALKHKLERSGRLSGVLEAKIEKSIARAKYVQNARKSGWDKINQGITINSTDAKKPTSKDDDDDEDIMEEEEEEEEITDITLEIKDDNRFRALQLDEEDDE</sequence>
<evidence type="ECO:0000256" key="5">
    <source>
        <dbReference type="ARBA" id="ARBA00022517"/>
    </source>
</evidence>
<dbReference type="VEuPathDB" id="FungiDB:CTRG_00307"/>
<keyword evidence="5" id="KW-0690">Ribosome biogenesis</keyword>
<evidence type="ECO:0000256" key="7">
    <source>
        <dbReference type="SAM" id="MobiDB-lite"/>
    </source>
</evidence>
<dbReference type="GO" id="GO:0000055">
    <property type="term" value="P:ribosomal large subunit export from nucleus"/>
    <property type="evidence" value="ECO:0007669"/>
    <property type="project" value="TreeGrafter"/>
</dbReference>
<keyword evidence="10" id="KW-1185">Reference proteome</keyword>
<evidence type="ECO:0000256" key="2">
    <source>
        <dbReference type="ARBA" id="ARBA00004496"/>
    </source>
</evidence>
<dbReference type="Proteomes" id="UP000002037">
    <property type="component" value="Unassembled WGS sequence"/>
</dbReference>
<gene>
    <name evidence="9" type="ORF">CTRG_00307</name>
</gene>
<dbReference type="EMBL" id="GG692395">
    <property type="protein sequence ID" value="EER35568.1"/>
    <property type="molecule type" value="Genomic_DNA"/>
</dbReference>
<keyword evidence="4" id="KW-0963">Cytoplasm</keyword>
<keyword evidence="6" id="KW-0539">Nucleus</keyword>
<reference evidence="9 10" key="1">
    <citation type="journal article" date="2009" name="Nature">
        <title>Evolution of pathogenicity and sexual reproduction in eight Candida genomes.</title>
        <authorList>
            <person name="Butler G."/>
            <person name="Rasmussen M.D."/>
            <person name="Lin M.F."/>
            <person name="Santos M.A."/>
            <person name="Sakthikumar S."/>
            <person name="Munro C.A."/>
            <person name="Rheinbay E."/>
            <person name="Grabherr M."/>
            <person name="Forche A."/>
            <person name="Reedy J.L."/>
            <person name="Agrafioti I."/>
            <person name="Arnaud M.B."/>
            <person name="Bates S."/>
            <person name="Brown A.J."/>
            <person name="Brunke S."/>
            <person name="Costanzo M.C."/>
            <person name="Fitzpatrick D.A."/>
            <person name="de Groot P.W."/>
            <person name="Harris D."/>
            <person name="Hoyer L.L."/>
            <person name="Hube B."/>
            <person name="Klis F.M."/>
            <person name="Kodira C."/>
            <person name="Lennard N."/>
            <person name="Logue M.E."/>
            <person name="Martin R."/>
            <person name="Neiman A.M."/>
            <person name="Nikolaou E."/>
            <person name="Quail M.A."/>
            <person name="Quinn J."/>
            <person name="Santos M.C."/>
            <person name="Schmitzberger F.F."/>
            <person name="Sherlock G."/>
            <person name="Shah P."/>
            <person name="Silverstein K.A."/>
            <person name="Skrzypek M.S."/>
            <person name="Soll D."/>
            <person name="Staggs R."/>
            <person name="Stansfield I."/>
            <person name="Stumpf M.P."/>
            <person name="Sudbery P.E."/>
            <person name="Srikantha T."/>
            <person name="Zeng Q."/>
            <person name="Berman J."/>
            <person name="Berriman M."/>
            <person name="Heitman J."/>
            <person name="Gow N.A."/>
            <person name="Lorenz M.C."/>
            <person name="Birren B.W."/>
            <person name="Kellis M."/>
            <person name="Cuomo C.A."/>
        </authorList>
    </citation>
    <scope>NUCLEOTIDE SEQUENCE [LARGE SCALE GENOMIC DNA]</scope>
    <source>
        <strain evidence="10">ATCC MYA-3404 / T1</strain>
    </source>
</reference>
<feature type="compositionally biased region" description="Acidic residues" evidence="7">
    <location>
        <begin position="178"/>
        <end position="196"/>
    </location>
</feature>
<feature type="region of interest" description="Disordered" evidence="7">
    <location>
        <begin position="165"/>
        <end position="199"/>
    </location>
</feature>
<dbReference type="HOGENOM" id="CLU_090725_0_0_1"/>
<dbReference type="eggNOG" id="ENOG502SB5K">
    <property type="taxonomic scope" value="Eukaryota"/>
</dbReference>
<evidence type="ECO:0000256" key="3">
    <source>
        <dbReference type="ARBA" id="ARBA00022448"/>
    </source>
</evidence>
<dbReference type="Pfam" id="PF09135">
    <property type="entry name" value="Alb1"/>
    <property type="match status" value="1"/>
</dbReference>
<keyword evidence="8" id="KW-0812">Transmembrane</keyword>